<organism evidence="2 3">
    <name type="scientific">Sapajus apella</name>
    <name type="common">Brown-capped capuchin</name>
    <name type="synonym">Cebus apella</name>
    <dbReference type="NCBI Taxonomy" id="9515"/>
    <lineage>
        <taxon>Eukaryota</taxon>
        <taxon>Metazoa</taxon>
        <taxon>Chordata</taxon>
        <taxon>Craniata</taxon>
        <taxon>Vertebrata</taxon>
        <taxon>Euteleostomi</taxon>
        <taxon>Mammalia</taxon>
        <taxon>Eutheria</taxon>
        <taxon>Euarchontoglires</taxon>
        <taxon>Primates</taxon>
        <taxon>Haplorrhini</taxon>
        <taxon>Platyrrhini</taxon>
        <taxon>Cebidae</taxon>
        <taxon>Cebinae</taxon>
        <taxon>Sapajus</taxon>
    </lineage>
</organism>
<protein>
    <submittedName>
        <fullName evidence="3">Uncharacterized protein LOC116528207 isoform X3</fullName>
    </submittedName>
</protein>
<sequence length="127" mass="13953">MPGRMKGKAGEWGAGGALKAQRRPTAKLPGLSRKGPSARIPHARPPARRGELPPPPPPPGSEGSRRTCPFHCGSLCPAWRQSWIAGFLFIPDWAPFDSLYHPVPALHFSCQWGLEVSKKERKKEAEK</sequence>
<name>A0A6J3F6P7_SAPAP</name>
<reference evidence="3" key="1">
    <citation type="submission" date="2025-08" db="UniProtKB">
        <authorList>
            <consortium name="RefSeq"/>
        </authorList>
    </citation>
    <scope>IDENTIFICATION</scope>
    <source>
        <tissue evidence="3">Blood</tissue>
    </source>
</reference>
<keyword evidence="2" id="KW-1185">Reference proteome</keyword>
<evidence type="ECO:0000256" key="1">
    <source>
        <dbReference type="SAM" id="MobiDB-lite"/>
    </source>
</evidence>
<dbReference type="AlphaFoldDB" id="A0A6J3F6P7"/>
<evidence type="ECO:0000313" key="3">
    <source>
        <dbReference type="RefSeq" id="XP_032101283.1"/>
    </source>
</evidence>
<accession>A0A6J3F6P7</accession>
<dbReference type="Proteomes" id="UP000504640">
    <property type="component" value="Unplaced"/>
</dbReference>
<feature type="region of interest" description="Disordered" evidence="1">
    <location>
        <begin position="1"/>
        <end position="66"/>
    </location>
</feature>
<evidence type="ECO:0000313" key="2">
    <source>
        <dbReference type="Proteomes" id="UP000504640"/>
    </source>
</evidence>
<gene>
    <name evidence="3" type="primary">LOC116528207</name>
</gene>
<dbReference type="RefSeq" id="XP_032101283.1">
    <property type="nucleotide sequence ID" value="XM_032245392.1"/>
</dbReference>
<proteinExistence type="predicted"/>
<dbReference type="GeneID" id="116528207"/>